<gene>
    <name evidence="1" type="ORF">OLEA9_A114571</name>
</gene>
<organism evidence="1 2">
    <name type="scientific">Olea europaea subsp. europaea</name>
    <dbReference type="NCBI Taxonomy" id="158383"/>
    <lineage>
        <taxon>Eukaryota</taxon>
        <taxon>Viridiplantae</taxon>
        <taxon>Streptophyta</taxon>
        <taxon>Embryophyta</taxon>
        <taxon>Tracheophyta</taxon>
        <taxon>Spermatophyta</taxon>
        <taxon>Magnoliopsida</taxon>
        <taxon>eudicotyledons</taxon>
        <taxon>Gunneridae</taxon>
        <taxon>Pentapetalae</taxon>
        <taxon>asterids</taxon>
        <taxon>lamiids</taxon>
        <taxon>Lamiales</taxon>
        <taxon>Oleaceae</taxon>
        <taxon>Oleeae</taxon>
        <taxon>Olea</taxon>
    </lineage>
</organism>
<dbReference type="AlphaFoldDB" id="A0A8S0QRB1"/>
<protein>
    <submittedName>
        <fullName evidence="1">Uncharacterized protein</fullName>
    </submittedName>
</protein>
<accession>A0A8S0QRB1</accession>
<dbReference type="Gramene" id="OE9A114571T1">
    <property type="protein sequence ID" value="OE9A114571C1"/>
    <property type="gene ID" value="OE9A114571"/>
</dbReference>
<dbReference type="Proteomes" id="UP000594638">
    <property type="component" value="Unassembled WGS sequence"/>
</dbReference>
<name>A0A8S0QRB1_OLEEU</name>
<sequence>MKEARFAGHVRGVGTFPSILGSFWDMFSRVRCAGIVLDALGSRQFLEHGVQAMFGMRLGHDRDAAWFPSISRQFLGHDVQAMSRLLQGYILIFTYFYTISWTRCPGHVREASWPGQGWSLIFRQFRAIFGHDVPAMSGTPPSQVGMQPDFQAFLGISGKFLGTVYKPRPGRVLVAVGTQPDFQPFVGVQAMSGTRLGRDKDAAWFSGISRQFLGHSVQAMSRMLQGYCMDAA</sequence>
<proteinExistence type="predicted"/>
<comment type="caution">
    <text evidence="1">The sequence shown here is derived from an EMBL/GenBank/DDBJ whole genome shotgun (WGS) entry which is preliminary data.</text>
</comment>
<evidence type="ECO:0000313" key="1">
    <source>
        <dbReference type="EMBL" id="CAA2966809.1"/>
    </source>
</evidence>
<evidence type="ECO:0000313" key="2">
    <source>
        <dbReference type="Proteomes" id="UP000594638"/>
    </source>
</evidence>
<keyword evidence="2" id="KW-1185">Reference proteome</keyword>
<reference evidence="1 2" key="1">
    <citation type="submission" date="2019-12" db="EMBL/GenBank/DDBJ databases">
        <authorList>
            <person name="Alioto T."/>
            <person name="Alioto T."/>
            <person name="Gomez Garrido J."/>
        </authorList>
    </citation>
    <scope>NUCLEOTIDE SEQUENCE [LARGE SCALE GENOMIC DNA]</scope>
</reference>
<dbReference type="EMBL" id="CACTIH010001869">
    <property type="protein sequence ID" value="CAA2966809.1"/>
    <property type="molecule type" value="Genomic_DNA"/>
</dbReference>